<feature type="region of interest" description="Disordered" evidence="1">
    <location>
        <begin position="20"/>
        <end position="45"/>
    </location>
</feature>
<protein>
    <submittedName>
        <fullName evidence="2">Uncharacterized protein</fullName>
    </submittedName>
</protein>
<accession>A0AB39TDU7</accession>
<dbReference type="RefSeq" id="WP_369182414.1">
    <property type="nucleotide sequence ID" value="NZ_CP163445.1"/>
</dbReference>
<feature type="compositionally biased region" description="Low complexity" evidence="1">
    <location>
        <begin position="20"/>
        <end position="33"/>
    </location>
</feature>
<sequence length="45" mass="4346">MSAVPVEAVGVETGAAGADVETGAEAGAPAATVRFRPPTPGRRPA</sequence>
<evidence type="ECO:0000313" key="2">
    <source>
        <dbReference type="EMBL" id="XDQ77650.1"/>
    </source>
</evidence>
<dbReference type="AlphaFoldDB" id="A0AB39TDU7"/>
<evidence type="ECO:0000256" key="1">
    <source>
        <dbReference type="SAM" id="MobiDB-lite"/>
    </source>
</evidence>
<proteinExistence type="predicted"/>
<dbReference type="EMBL" id="CP163445">
    <property type="protein sequence ID" value="XDQ77650.1"/>
    <property type="molecule type" value="Genomic_DNA"/>
</dbReference>
<organism evidence="2">
    <name type="scientific">Streptomyces sp. Y1</name>
    <dbReference type="NCBI Taxonomy" id="3238634"/>
    <lineage>
        <taxon>Bacteria</taxon>
        <taxon>Bacillati</taxon>
        <taxon>Actinomycetota</taxon>
        <taxon>Actinomycetes</taxon>
        <taxon>Kitasatosporales</taxon>
        <taxon>Streptomycetaceae</taxon>
        <taxon>Streptomyces</taxon>
    </lineage>
</organism>
<gene>
    <name evidence="2" type="ORF">AB2U05_03685</name>
</gene>
<name>A0AB39TDU7_9ACTN</name>
<reference evidence="2" key="1">
    <citation type="submission" date="2024-07" db="EMBL/GenBank/DDBJ databases">
        <authorList>
            <person name="Yu S.T."/>
        </authorList>
    </citation>
    <scope>NUCLEOTIDE SEQUENCE</scope>
    <source>
        <strain evidence="2">Y1</strain>
    </source>
</reference>